<comment type="caution">
    <text evidence="1">The sequence shown here is derived from an EMBL/GenBank/DDBJ whole genome shotgun (WGS) entry which is preliminary data.</text>
</comment>
<dbReference type="AlphaFoldDB" id="A0A445CT57"/>
<keyword evidence="2" id="KW-1185">Reference proteome</keyword>
<dbReference type="EMBL" id="SDMP01000006">
    <property type="protein sequence ID" value="RYR54166.1"/>
    <property type="molecule type" value="Genomic_DNA"/>
</dbReference>
<protein>
    <submittedName>
        <fullName evidence="1">Uncharacterized protein</fullName>
    </submittedName>
</protein>
<accession>A0A445CT57</accession>
<reference evidence="1 2" key="1">
    <citation type="submission" date="2019-01" db="EMBL/GenBank/DDBJ databases">
        <title>Sequencing of cultivated peanut Arachis hypogaea provides insights into genome evolution and oil improvement.</title>
        <authorList>
            <person name="Chen X."/>
        </authorList>
    </citation>
    <scope>NUCLEOTIDE SEQUENCE [LARGE SCALE GENOMIC DNA]</scope>
    <source>
        <strain evidence="2">cv. Fuhuasheng</strain>
        <tissue evidence="1">Leaves</tissue>
    </source>
</reference>
<evidence type="ECO:0000313" key="1">
    <source>
        <dbReference type="EMBL" id="RYR54166.1"/>
    </source>
</evidence>
<organism evidence="1 2">
    <name type="scientific">Arachis hypogaea</name>
    <name type="common">Peanut</name>
    <dbReference type="NCBI Taxonomy" id="3818"/>
    <lineage>
        <taxon>Eukaryota</taxon>
        <taxon>Viridiplantae</taxon>
        <taxon>Streptophyta</taxon>
        <taxon>Embryophyta</taxon>
        <taxon>Tracheophyta</taxon>
        <taxon>Spermatophyta</taxon>
        <taxon>Magnoliopsida</taxon>
        <taxon>eudicotyledons</taxon>
        <taxon>Gunneridae</taxon>
        <taxon>Pentapetalae</taxon>
        <taxon>rosids</taxon>
        <taxon>fabids</taxon>
        <taxon>Fabales</taxon>
        <taxon>Fabaceae</taxon>
        <taxon>Papilionoideae</taxon>
        <taxon>50 kb inversion clade</taxon>
        <taxon>dalbergioids sensu lato</taxon>
        <taxon>Dalbergieae</taxon>
        <taxon>Pterocarpus clade</taxon>
        <taxon>Arachis</taxon>
    </lineage>
</organism>
<evidence type="ECO:0000313" key="2">
    <source>
        <dbReference type="Proteomes" id="UP000289738"/>
    </source>
</evidence>
<sequence length="77" mass="8994">MAAKMKQEALSQIQGAFREQYKKINDYCTELLRTNSDSSIILKGLLPTFEKVILRVDNRYCVRHLYNNLGRNSLVWS</sequence>
<proteinExistence type="predicted"/>
<name>A0A445CT57_ARAHY</name>
<dbReference type="Proteomes" id="UP000289738">
    <property type="component" value="Chromosome A06"/>
</dbReference>
<gene>
    <name evidence="1" type="ORF">Ahy_A06g029421</name>
</gene>